<evidence type="ECO:0000313" key="3">
    <source>
        <dbReference type="EMBL" id="KAH9843381.1"/>
    </source>
</evidence>
<gene>
    <name evidence="3" type="ORF">Tdes44962_MAKER07451</name>
</gene>
<sequence length="1176" mass="129933">MAAATVLPAMNGDGDHIHPFFKKAIGQHEKPEPVKQTDGEDYVASNTSDHLEEKPKAKRTRKSKAASDADIKGKKQKTLLETVNPQAAVHDQQSLAVETSGPPSDQLPVLDRRKRRRTAQHEFVEISDSVDDPASDLLRPSSPRVVIPAPSPLPQETCPTSDASKVPKTPPKKVLRLNANGKFNSPIKKSKEDGQASPNAPIRRGRARKAKEAPATKPLITVISYGPDPARWTDVGQRIARIVSGDERVELQTPRKKTTPKKPRTPSKSNKRTHPFFTGKAKEPLPPPQHVSPRKATATTPGKLRQQIYGARMQEELAPEVPYAVGSALLKDRLMVKHPGAQEPAWPAKYQTHIRGLGDLEEQLVNAARVDEPSYETRKLKTPQLPVPPEESVLRQIDLEPEGPSSLRSDGFLEPHPSLRLPNKLLISGHEMRQQIAQELHAQFHDDGQDELSAPVSSQRGCHPALRRLWTNLPSAMTAWDEGKGEQLAWAQKYAPTIAADVLQAPREMAVLKEWLASLTVMSVEASVQPLKTLLKSPPKPKKKRRRKPDDLDNFLVDGDEDLQSMDTLTDPEDVVASSSIAQRSVIQVAAEGTKLNNAVLLSGPAGCGKTAAAYSVAKELGFKVFEINSHERRSGKDVLDRVGDMTENHLVKHHGHVEDGNLSSNEDANKARLDEAFEQDLASGRQGTMNAFFRPKTVIKPTTVKTRTKPVVKAKAVEAVQNVLKKTPKDQQQSLILLEEVDILFKDDKEFWATVLKLIISSKRPFIMTCNDEDLVPLQAINLHAILRFEPPSAELAVDYMLLLAATEGHLLKRDAVLDLYRAKHSDLRGSITDLDLWCQMGVGDPRGGLAWIYQRWPPGSDVDLHGRRLRVVSQNTYQEGMGVPLTRGMERHEDVLQAWQELGTEATDLVAWTPGTSSAASYDRKIAHAEHNAILREYDRYVGSLSSIDVLSTIGMPDTRSLDLTQPEMPDKARNHYIDGMRLLQTDEKDDFSSLSAELAAATVYSLARSSSYVRLCKPPRPQGQSKLTRQAYNCFDAISVPAESSLSTSTGITQSIFDGPISAIATDLAPYVRSIIQYDLALEEYRERLNNLTAEGDSRKAKRARTTRAARSAMEGGQRQSTRRERWFSKELNLDAVLRTGGKAWPRTVFEPARTGSADGSEEGGEALMSSDG</sequence>
<reference evidence="3 4" key="2">
    <citation type="journal article" date="2021" name="Curr. Genet.">
        <title>Genetic response to nitrogen starvation in the aggressive Eucalyptus foliar pathogen Teratosphaeria destructans.</title>
        <authorList>
            <person name="Havenga M."/>
            <person name="Wingfield B.D."/>
            <person name="Wingfield M.J."/>
            <person name="Dreyer L.L."/>
            <person name="Roets F."/>
            <person name="Aylward J."/>
        </authorList>
    </citation>
    <scope>NUCLEOTIDE SEQUENCE [LARGE SCALE GENOMIC DNA]</scope>
    <source>
        <strain evidence="3">CMW44962</strain>
    </source>
</reference>
<feature type="region of interest" description="Disordered" evidence="1">
    <location>
        <begin position="1"/>
        <end position="215"/>
    </location>
</feature>
<dbReference type="EMBL" id="RIBY02000369">
    <property type="protein sequence ID" value="KAH9843381.1"/>
    <property type="molecule type" value="Genomic_DNA"/>
</dbReference>
<evidence type="ECO:0000259" key="2">
    <source>
        <dbReference type="SMART" id="SM00382"/>
    </source>
</evidence>
<dbReference type="SMART" id="SM00382">
    <property type="entry name" value="AAA"/>
    <property type="match status" value="1"/>
</dbReference>
<dbReference type="CDD" id="cd00009">
    <property type="entry name" value="AAA"/>
    <property type="match status" value="1"/>
</dbReference>
<comment type="caution">
    <text evidence="3">The sequence shown here is derived from an EMBL/GenBank/DDBJ whole genome shotgun (WGS) entry which is preliminary data.</text>
</comment>
<dbReference type="GO" id="GO:0016887">
    <property type="term" value="F:ATP hydrolysis activity"/>
    <property type="evidence" value="ECO:0007669"/>
    <property type="project" value="InterPro"/>
</dbReference>
<feature type="compositionally biased region" description="Basic residues" evidence="1">
    <location>
        <begin position="254"/>
        <end position="274"/>
    </location>
</feature>
<feature type="region of interest" description="Disordered" evidence="1">
    <location>
        <begin position="534"/>
        <end position="556"/>
    </location>
</feature>
<dbReference type="GO" id="GO:0005524">
    <property type="term" value="F:ATP binding"/>
    <property type="evidence" value="ECO:0007669"/>
    <property type="project" value="InterPro"/>
</dbReference>
<dbReference type="GO" id="GO:0003677">
    <property type="term" value="F:DNA binding"/>
    <property type="evidence" value="ECO:0007669"/>
    <property type="project" value="TreeGrafter"/>
</dbReference>
<dbReference type="AlphaFoldDB" id="A0A9W7W5R7"/>
<protein>
    <submittedName>
        <fullName evidence="3">ATPase family associated with various cellular activities (AAA)</fullName>
    </submittedName>
</protein>
<feature type="region of interest" description="Disordered" evidence="1">
    <location>
        <begin position="244"/>
        <end position="302"/>
    </location>
</feature>
<dbReference type="PANTHER" id="PTHR23389:SF21">
    <property type="entry name" value="ATPASE FAMILY AAA DOMAIN-CONTAINING PROTEIN 5"/>
    <property type="match status" value="1"/>
</dbReference>
<feature type="domain" description="AAA+ ATPase" evidence="2">
    <location>
        <begin position="596"/>
        <end position="803"/>
    </location>
</feature>
<feature type="region of interest" description="Disordered" evidence="1">
    <location>
        <begin position="1151"/>
        <end position="1176"/>
    </location>
</feature>
<dbReference type="InterPro" id="IPR003959">
    <property type="entry name" value="ATPase_AAA_core"/>
</dbReference>
<evidence type="ECO:0000313" key="4">
    <source>
        <dbReference type="Proteomes" id="UP001138500"/>
    </source>
</evidence>
<reference evidence="3 4" key="1">
    <citation type="journal article" date="2018" name="IMA Fungus">
        <title>IMA Genome-F 10: Nine draft genome sequences of Claviceps purpurea s.lat., including C. arundinis, C. humidiphila, and C. cf. spartinae, pseudomolecules for the pitch canker pathogen Fusarium circinatum, draft genome of Davidsoniella eucalypti, Grosmannia galeiformis, Quambalaria eucalypti, and Teratosphaeria destructans.</title>
        <authorList>
            <person name="Wingfield B.D."/>
            <person name="Liu M."/>
            <person name="Nguyen H.D."/>
            <person name="Lane F.A."/>
            <person name="Morgan S.W."/>
            <person name="De Vos L."/>
            <person name="Wilken P.M."/>
            <person name="Duong T.A."/>
            <person name="Aylward J."/>
            <person name="Coetzee M.P."/>
            <person name="Dadej K."/>
            <person name="De Beer Z.W."/>
            <person name="Findlay W."/>
            <person name="Havenga M."/>
            <person name="Kolarik M."/>
            <person name="Menzies J.G."/>
            <person name="Naidoo K."/>
            <person name="Pochopski O."/>
            <person name="Shoukouhi P."/>
            <person name="Santana Q.C."/>
            <person name="Seifert K.A."/>
            <person name="Soal N."/>
            <person name="Steenkamp E.T."/>
            <person name="Tatham C.T."/>
            <person name="van der Nest M.A."/>
            <person name="Wingfield M.J."/>
        </authorList>
    </citation>
    <scope>NUCLEOTIDE SEQUENCE [LARGE SCALE GENOMIC DNA]</scope>
    <source>
        <strain evidence="3">CMW44962</strain>
    </source>
</reference>
<dbReference type="InterPro" id="IPR027417">
    <property type="entry name" value="P-loop_NTPase"/>
</dbReference>
<dbReference type="SUPFAM" id="SSF52540">
    <property type="entry name" value="P-loop containing nucleoside triphosphate hydrolases"/>
    <property type="match status" value="1"/>
</dbReference>
<feature type="compositionally biased region" description="Basic and acidic residues" evidence="1">
    <location>
        <begin position="26"/>
        <end position="38"/>
    </location>
</feature>
<dbReference type="InterPro" id="IPR003593">
    <property type="entry name" value="AAA+_ATPase"/>
</dbReference>
<dbReference type="OrthoDB" id="9996895at2759"/>
<feature type="region of interest" description="Disordered" evidence="1">
    <location>
        <begin position="1098"/>
        <end position="1127"/>
    </location>
</feature>
<dbReference type="PANTHER" id="PTHR23389">
    <property type="entry name" value="CHROMOSOME TRANSMISSION FIDELITY FACTOR 18"/>
    <property type="match status" value="1"/>
</dbReference>
<organism evidence="3 4">
    <name type="scientific">Teratosphaeria destructans</name>
    <dbReference type="NCBI Taxonomy" id="418781"/>
    <lineage>
        <taxon>Eukaryota</taxon>
        <taxon>Fungi</taxon>
        <taxon>Dikarya</taxon>
        <taxon>Ascomycota</taxon>
        <taxon>Pezizomycotina</taxon>
        <taxon>Dothideomycetes</taxon>
        <taxon>Dothideomycetidae</taxon>
        <taxon>Mycosphaerellales</taxon>
        <taxon>Teratosphaeriaceae</taxon>
        <taxon>Teratosphaeria</taxon>
    </lineage>
</organism>
<dbReference type="GO" id="GO:0005634">
    <property type="term" value="C:nucleus"/>
    <property type="evidence" value="ECO:0007669"/>
    <property type="project" value="TreeGrafter"/>
</dbReference>
<accession>A0A9W7W5R7</accession>
<name>A0A9W7W5R7_9PEZI</name>
<proteinExistence type="predicted"/>
<dbReference type="Gene3D" id="3.40.50.300">
    <property type="entry name" value="P-loop containing nucleotide triphosphate hydrolases"/>
    <property type="match status" value="1"/>
</dbReference>
<evidence type="ECO:0000256" key="1">
    <source>
        <dbReference type="SAM" id="MobiDB-lite"/>
    </source>
</evidence>
<dbReference type="Pfam" id="PF00004">
    <property type="entry name" value="AAA"/>
    <property type="match status" value="1"/>
</dbReference>
<dbReference type="Proteomes" id="UP001138500">
    <property type="component" value="Unassembled WGS sequence"/>
</dbReference>
<keyword evidence="4" id="KW-1185">Reference proteome</keyword>
<feature type="compositionally biased region" description="Polar residues" evidence="1">
    <location>
        <begin position="79"/>
        <end position="103"/>
    </location>
</feature>